<keyword evidence="6" id="KW-0346">Stress response</keyword>
<dbReference type="GO" id="GO:0004519">
    <property type="term" value="F:endonuclease activity"/>
    <property type="evidence" value="ECO:0007669"/>
    <property type="project" value="UniProtKB-KW"/>
</dbReference>
<evidence type="ECO:0000313" key="7">
    <source>
        <dbReference type="EMBL" id="NMA44200.1"/>
    </source>
</evidence>
<organism evidence="7 8">
    <name type="scientific">Candidatus Iainarchaeum sp</name>
    <dbReference type="NCBI Taxonomy" id="3101447"/>
    <lineage>
        <taxon>Archaea</taxon>
        <taxon>Candidatus Iainarchaeota</taxon>
        <taxon>Candidatus Iainarchaeia</taxon>
        <taxon>Candidatus Iainarchaeales</taxon>
        <taxon>Candidatus Iainarchaeaceae</taxon>
        <taxon>Candidatus Iainarchaeum</taxon>
    </lineage>
</organism>
<evidence type="ECO:0000256" key="5">
    <source>
        <dbReference type="ARBA" id="ARBA00022884"/>
    </source>
</evidence>
<name>A0A7K4BY70_9ARCH</name>
<keyword evidence="5" id="KW-0694">RNA-binding</keyword>
<reference evidence="7 8" key="1">
    <citation type="journal article" date="2020" name="Biotechnol. Biofuels">
        <title>New insights from the biogas microbiome by comprehensive genome-resolved metagenomics of nearly 1600 species originating from multiple anaerobic digesters.</title>
        <authorList>
            <person name="Campanaro S."/>
            <person name="Treu L."/>
            <person name="Rodriguez-R L.M."/>
            <person name="Kovalovszki A."/>
            <person name="Ziels R.M."/>
            <person name="Maus I."/>
            <person name="Zhu X."/>
            <person name="Kougias P.G."/>
            <person name="Basile A."/>
            <person name="Luo G."/>
            <person name="Schluter A."/>
            <person name="Konstantinidis K.T."/>
            <person name="Angelidaki I."/>
        </authorList>
    </citation>
    <scope>NUCLEOTIDE SEQUENCE [LARGE SCALE GENOMIC DNA]</scope>
    <source>
        <strain evidence="7">AS22ysBPME_79</strain>
    </source>
</reference>
<proteinExistence type="predicted"/>
<dbReference type="GO" id="GO:0016787">
    <property type="term" value="F:hydrolase activity"/>
    <property type="evidence" value="ECO:0007669"/>
    <property type="project" value="UniProtKB-KW"/>
</dbReference>
<evidence type="ECO:0000256" key="4">
    <source>
        <dbReference type="ARBA" id="ARBA00022801"/>
    </source>
</evidence>
<keyword evidence="4" id="KW-0378">Hydrolase</keyword>
<dbReference type="SUPFAM" id="SSF54786">
    <property type="entry name" value="YcfA/nrd intein domain"/>
    <property type="match status" value="1"/>
</dbReference>
<evidence type="ECO:0000313" key="8">
    <source>
        <dbReference type="Proteomes" id="UP000526302"/>
    </source>
</evidence>
<keyword evidence="3" id="KW-0255">Endonuclease</keyword>
<dbReference type="Pfam" id="PF07927">
    <property type="entry name" value="HicA_toxin"/>
    <property type="match status" value="1"/>
</dbReference>
<dbReference type="EMBL" id="JAAZKV010000001">
    <property type="protein sequence ID" value="NMA44200.1"/>
    <property type="molecule type" value="Genomic_DNA"/>
</dbReference>
<dbReference type="InterPro" id="IPR038570">
    <property type="entry name" value="HicA_sf"/>
</dbReference>
<keyword evidence="2" id="KW-0540">Nuclease</keyword>
<accession>A0A7K4BY70</accession>
<sequence length="74" mass="8589">MKLPIIYPQELCKIVLKLGFVEERQKGSHKTFVHLDGRKLTIPFHSNKPIPVGLLNKIMKQDLNITREELVKLL</sequence>
<gene>
    <name evidence="7" type="ORF">GX950_00090</name>
</gene>
<evidence type="ECO:0000256" key="1">
    <source>
        <dbReference type="ARBA" id="ARBA00022649"/>
    </source>
</evidence>
<dbReference type="Proteomes" id="UP000526302">
    <property type="component" value="Unassembled WGS sequence"/>
</dbReference>
<dbReference type="Gene3D" id="3.30.920.30">
    <property type="entry name" value="Hypothetical protein"/>
    <property type="match status" value="1"/>
</dbReference>
<protein>
    <submittedName>
        <fullName evidence="7">Addiction module toxin, HicA family</fullName>
    </submittedName>
</protein>
<evidence type="ECO:0000256" key="3">
    <source>
        <dbReference type="ARBA" id="ARBA00022759"/>
    </source>
</evidence>
<dbReference type="AlphaFoldDB" id="A0A7K4BY70"/>
<keyword evidence="1" id="KW-1277">Toxin-antitoxin system</keyword>
<dbReference type="GO" id="GO:0003729">
    <property type="term" value="F:mRNA binding"/>
    <property type="evidence" value="ECO:0007669"/>
    <property type="project" value="InterPro"/>
</dbReference>
<evidence type="ECO:0000256" key="6">
    <source>
        <dbReference type="ARBA" id="ARBA00023016"/>
    </source>
</evidence>
<dbReference type="InterPro" id="IPR012933">
    <property type="entry name" value="HicA_mRNA_interferase"/>
</dbReference>
<comment type="caution">
    <text evidence="7">The sequence shown here is derived from an EMBL/GenBank/DDBJ whole genome shotgun (WGS) entry which is preliminary data.</text>
</comment>
<evidence type="ECO:0000256" key="2">
    <source>
        <dbReference type="ARBA" id="ARBA00022722"/>
    </source>
</evidence>